<evidence type="ECO:0000313" key="5">
    <source>
        <dbReference type="EMBL" id="GAA4959212.1"/>
    </source>
</evidence>
<dbReference type="InterPro" id="IPR057326">
    <property type="entry name" value="KR_dom"/>
</dbReference>
<evidence type="ECO:0000256" key="1">
    <source>
        <dbReference type="ARBA" id="ARBA00006484"/>
    </source>
</evidence>
<keyword evidence="2" id="KW-0560">Oxidoreductase</keyword>
<dbReference type="Gene3D" id="3.40.50.720">
    <property type="entry name" value="NAD(P)-binding Rossmann-like Domain"/>
    <property type="match status" value="1"/>
</dbReference>
<evidence type="ECO:0000256" key="3">
    <source>
        <dbReference type="SAM" id="MobiDB-lite"/>
    </source>
</evidence>
<sequence>MNFSVPSRTDRGARGPQPPTGRVALVTGGGGALGTAVSHRLADDGHHVVVADLDLPAAVRTVEDIDARLGPGSASAQQFDVGDPDSVAALVRDIAANTGRIDMLINNAAVQRRGGLDELDVEDWDLVMAVNVRGPFLLAKAIRPLWERQGGGSVVNVSSRVWVAGGPPAYTTSKAALVGLTRSLARELGPIGVVANAVAPGFLATPFTVAGRGSDEVDALIEGQASLAPLGRVGTVGEVADAIAFLVSDRATFITGEVLHVCGGGQLAPVAQ</sequence>
<dbReference type="Proteomes" id="UP001500466">
    <property type="component" value="Unassembled WGS sequence"/>
</dbReference>
<comment type="caution">
    <text evidence="5">The sequence shown here is derived from an EMBL/GenBank/DDBJ whole genome shotgun (WGS) entry which is preliminary data.</text>
</comment>
<dbReference type="PRINTS" id="PR00081">
    <property type="entry name" value="GDHRDH"/>
</dbReference>
<proteinExistence type="inferred from homology"/>
<reference evidence="6" key="1">
    <citation type="journal article" date="2019" name="Int. J. Syst. Evol. Microbiol.">
        <title>The Global Catalogue of Microorganisms (GCM) 10K type strain sequencing project: providing services to taxonomists for standard genome sequencing and annotation.</title>
        <authorList>
            <consortium name="The Broad Institute Genomics Platform"/>
            <consortium name="The Broad Institute Genome Sequencing Center for Infectious Disease"/>
            <person name="Wu L."/>
            <person name="Ma J."/>
        </authorList>
    </citation>
    <scope>NUCLEOTIDE SEQUENCE [LARGE SCALE GENOMIC DNA]</scope>
    <source>
        <strain evidence="6">JCM 17986</strain>
    </source>
</reference>
<dbReference type="PANTHER" id="PTHR42760">
    <property type="entry name" value="SHORT-CHAIN DEHYDROGENASES/REDUCTASES FAMILY MEMBER"/>
    <property type="match status" value="1"/>
</dbReference>
<evidence type="ECO:0000259" key="4">
    <source>
        <dbReference type="SMART" id="SM00822"/>
    </source>
</evidence>
<feature type="domain" description="Ketoreductase" evidence="4">
    <location>
        <begin position="22"/>
        <end position="201"/>
    </location>
</feature>
<protein>
    <submittedName>
        <fullName evidence="5">3-oxoacyl-ACP reductase FabG</fullName>
    </submittedName>
</protein>
<dbReference type="SUPFAM" id="SSF51735">
    <property type="entry name" value="NAD(P)-binding Rossmann-fold domains"/>
    <property type="match status" value="1"/>
</dbReference>
<dbReference type="RefSeq" id="WP_345675250.1">
    <property type="nucleotide sequence ID" value="NZ_BAABHS010000007.1"/>
</dbReference>
<dbReference type="PRINTS" id="PR00080">
    <property type="entry name" value="SDRFAMILY"/>
</dbReference>
<dbReference type="InterPro" id="IPR002347">
    <property type="entry name" value="SDR_fam"/>
</dbReference>
<name>A0ABP9H680_9ACTN</name>
<dbReference type="InterPro" id="IPR036291">
    <property type="entry name" value="NAD(P)-bd_dom_sf"/>
</dbReference>
<dbReference type="CDD" id="cd05233">
    <property type="entry name" value="SDR_c"/>
    <property type="match status" value="1"/>
</dbReference>
<dbReference type="PANTHER" id="PTHR42760:SF133">
    <property type="entry name" value="3-OXOACYL-[ACYL-CARRIER-PROTEIN] REDUCTASE"/>
    <property type="match status" value="1"/>
</dbReference>
<gene>
    <name evidence="5" type="primary">fabG_3</name>
    <name evidence="5" type="ORF">GCM10023205_22600</name>
</gene>
<dbReference type="EMBL" id="BAABHS010000007">
    <property type="protein sequence ID" value="GAA4959212.1"/>
    <property type="molecule type" value="Genomic_DNA"/>
</dbReference>
<dbReference type="Pfam" id="PF13561">
    <property type="entry name" value="adh_short_C2"/>
    <property type="match status" value="1"/>
</dbReference>
<feature type="region of interest" description="Disordered" evidence="3">
    <location>
        <begin position="1"/>
        <end position="20"/>
    </location>
</feature>
<comment type="similarity">
    <text evidence="1">Belongs to the short-chain dehydrogenases/reductases (SDR) family.</text>
</comment>
<accession>A0ABP9H680</accession>
<evidence type="ECO:0000256" key="2">
    <source>
        <dbReference type="ARBA" id="ARBA00023002"/>
    </source>
</evidence>
<evidence type="ECO:0000313" key="6">
    <source>
        <dbReference type="Proteomes" id="UP001500466"/>
    </source>
</evidence>
<dbReference type="SMART" id="SM00822">
    <property type="entry name" value="PKS_KR"/>
    <property type="match status" value="1"/>
</dbReference>
<keyword evidence="6" id="KW-1185">Reference proteome</keyword>
<organism evidence="5 6">
    <name type="scientific">Yinghuangia aomiensis</name>
    <dbReference type="NCBI Taxonomy" id="676205"/>
    <lineage>
        <taxon>Bacteria</taxon>
        <taxon>Bacillati</taxon>
        <taxon>Actinomycetota</taxon>
        <taxon>Actinomycetes</taxon>
        <taxon>Kitasatosporales</taxon>
        <taxon>Streptomycetaceae</taxon>
        <taxon>Yinghuangia</taxon>
    </lineage>
</organism>